<dbReference type="AlphaFoldDB" id="A0A7Z0I071"/>
<feature type="transmembrane region" description="Helical" evidence="13">
    <location>
        <begin position="63"/>
        <end position="82"/>
    </location>
</feature>
<keyword evidence="10" id="KW-0408">Iron</keyword>
<evidence type="ECO:0000256" key="2">
    <source>
        <dbReference type="ARBA" id="ARBA00004141"/>
    </source>
</evidence>
<protein>
    <submittedName>
        <fullName evidence="15">Ferric reductase-like transmembrane domain-containing protein</fullName>
    </submittedName>
</protein>
<reference evidence="15 16" key="1">
    <citation type="journal article" date="2000" name="Arch. Microbiol.">
        <title>Rhodobaca bogoriensis gen. nov. and sp. nov., an alkaliphilic purple nonsulfur bacterium from African Rift Valley soda lakes.</title>
        <authorList>
            <person name="Milford A.D."/>
            <person name="Achenbach L.A."/>
            <person name="Jung D.O."/>
            <person name="Madigan M.T."/>
        </authorList>
    </citation>
    <scope>NUCLEOTIDE SEQUENCE [LARGE SCALE GENOMIC DNA]</scope>
    <source>
        <strain evidence="15 16">2376</strain>
    </source>
</reference>
<evidence type="ECO:0000259" key="14">
    <source>
        <dbReference type="PROSITE" id="PS51384"/>
    </source>
</evidence>
<proteinExistence type="predicted"/>
<sequence length="462" mass="50566">MTRTSSTTITDVPRAHQPTPDRPLAVWLHGGAIVALGVLAIAAPFAALHWGERVAPQGFTWDFSMGLGFGALAMVALQFALTGRLRWITHPFGADIVYLCHRYLSWAALGLMLAHFALLYVFHEPALGVLNPLEARWELTAGRLALLCFAGLVVTSQFRGLLRLPYEYWRALHLGLAIVGFASAIAHVLGVGNLTNTPGKRALWLGATLAWAVILAYTRLWRPWVQGRNPWRVVANTAEPGGVHTLELEPLGQPLKRWKPGQFAWLKVGRSAHSMVEHPFTISTAPEKGPNLAFSIKSLGDHTAELVQTPVGARAYVDGPYGAFSVDRMAGAPGFVMIAGGVGITPILSNLHALEARGDPRPVTLIYANPTLEDAAFREELDAMRARLDLRVIHVPETRPEGWDGESGYVDAELLRRVLPEDTRDWPHLLCGPGPMLDAVRKALHGMGVADHHIDYEIFELV</sequence>
<comment type="caution">
    <text evidence="15">The sequence shown here is derived from an EMBL/GenBank/DDBJ whole genome shotgun (WGS) entry which is preliminary data.</text>
</comment>
<keyword evidence="5" id="KW-0001">2Fe-2S</keyword>
<keyword evidence="3" id="KW-0285">Flavoprotein</keyword>
<dbReference type="Gene3D" id="2.40.30.10">
    <property type="entry name" value="Translation factors"/>
    <property type="match status" value="1"/>
</dbReference>
<evidence type="ECO:0000256" key="3">
    <source>
        <dbReference type="ARBA" id="ARBA00022630"/>
    </source>
</evidence>
<evidence type="ECO:0000256" key="13">
    <source>
        <dbReference type="SAM" id="Phobius"/>
    </source>
</evidence>
<evidence type="ECO:0000256" key="12">
    <source>
        <dbReference type="ARBA" id="ARBA00023136"/>
    </source>
</evidence>
<dbReference type="EMBL" id="JACBXS010000021">
    <property type="protein sequence ID" value="NYS25527.1"/>
    <property type="molecule type" value="Genomic_DNA"/>
</dbReference>
<evidence type="ECO:0000256" key="7">
    <source>
        <dbReference type="ARBA" id="ARBA00022827"/>
    </source>
</evidence>
<dbReference type="PANTHER" id="PTHR47354">
    <property type="entry name" value="NADH OXIDOREDUCTASE HCR"/>
    <property type="match status" value="1"/>
</dbReference>
<dbReference type="PANTHER" id="PTHR47354:SF8">
    <property type="entry name" value="1,2-PHENYLACETYL-COA EPOXIDASE, SUBUNIT E"/>
    <property type="match status" value="1"/>
</dbReference>
<dbReference type="Pfam" id="PF08022">
    <property type="entry name" value="FAD_binding_8"/>
    <property type="match status" value="1"/>
</dbReference>
<dbReference type="SUPFAM" id="SSF52343">
    <property type="entry name" value="Ferredoxin reductase-like, C-terminal NADP-linked domain"/>
    <property type="match status" value="1"/>
</dbReference>
<comment type="cofactor">
    <cofactor evidence="1">
        <name>FAD</name>
        <dbReference type="ChEBI" id="CHEBI:57692"/>
    </cofactor>
</comment>
<accession>A0A7Z0I071</accession>
<evidence type="ECO:0000256" key="5">
    <source>
        <dbReference type="ARBA" id="ARBA00022714"/>
    </source>
</evidence>
<keyword evidence="7" id="KW-0274">FAD</keyword>
<comment type="subcellular location">
    <subcellularLocation>
        <location evidence="2">Membrane</location>
        <topology evidence="2">Multi-pass membrane protein</topology>
    </subcellularLocation>
</comment>
<keyword evidence="9" id="KW-0560">Oxidoreductase</keyword>
<name>A0A7Z0I071_9RHOB</name>
<evidence type="ECO:0000256" key="4">
    <source>
        <dbReference type="ARBA" id="ARBA00022692"/>
    </source>
</evidence>
<dbReference type="GO" id="GO:0051537">
    <property type="term" value="F:2 iron, 2 sulfur cluster binding"/>
    <property type="evidence" value="ECO:0007669"/>
    <property type="project" value="UniProtKB-KW"/>
</dbReference>
<evidence type="ECO:0000256" key="11">
    <source>
        <dbReference type="ARBA" id="ARBA00023014"/>
    </source>
</evidence>
<dbReference type="Proteomes" id="UP000529417">
    <property type="component" value="Unassembled WGS sequence"/>
</dbReference>
<organism evidence="15 16">
    <name type="scientific">Rhabdonatronobacter sediminivivens</name>
    <dbReference type="NCBI Taxonomy" id="2743469"/>
    <lineage>
        <taxon>Bacteria</taxon>
        <taxon>Pseudomonadati</taxon>
        <taxon>Pseudomonadota</taxon>
        <taxon>Alphaproteobacteria</taxon>
        <taxon>Rhodobacterales</taxon>
        <taxon>Paracoccaceae</taxon>
        <taxon>Rhabdonatronobacter</taxon>
    </lineage>
</organism>
<keyword evidence="6" id="KW-0479">Metal-binding</keyword>
<dbReference type="GO" id="GO:0016020">
    <property type="term" value="C:membrane"/>
    <property type="evidence" value="ECO:0007669"/>
    <property type="project" value="UniProtKB-SubCell"/>
</dbReference>
<evidence type="ECO:0000313" key="15">
    <source>
        <dbReference type="EMBL" id="NYS25527.1"/>
    </source>
</evidence>
<evidence type="ECO:0000256" key="9">
    <source>
        <dbReference type="ARBA" id="ARBA00023002"/>
    </source>
</evidence>
<dbReference type="GO" id="GO:0016491">
    <property type="term" value="F:oxidoreductase activity"/>
    <property type="evidence" value="ECO:0007669"/>
    <property type="project" value="UniProtKB-KW"/>
</dbReference>
<dbReference type="GO" id="GO:0050660">
    <property type="term" value="F:flavin adenine dinucleotide binding"/>
    <property type="evidence" value="ECO:0007669"/>
    <property type="project" value="TreeGrafter"/>
</dbReference>
<feature type="transmembrane region" description="Helical" evidence="13">
    <location>
        <begin position="103"/>
        <end position="122"/>
    </location>
</feature>
<feature type="transmembrane region" description="Helical" evidence="13">
    <location>
        <begin position="171"/>
        <end position="190"/>
    </location>
</feature>
<dbReference type="Pfam" id="PF00175">
    <property type="entry name" value="NAD_binding_1"/>
    <property type="match status" value="1"/>
</dbReference>
<dbReference type="Gene3D" id="3.40.50.80">
    <property type="entry name" value="Nucleotide-binding domain of ferredoxin-NADP reductase (FNR) module"/>
    <property type="match status" value="1"/>
</dbReference>
<evidence type="ECO:0000313" key="16">
    <source>
        <dbReference type="Proteomes" id="UP000529417"/>
    </source>
</evidence>
<dbReference type="InterPro" id="IPR017927">
    <property type="entry name" value="FAD-bd_FR_type"/>
</dbReference>
<dbReference type="CDD" id="cd06198">
    <property type="entry name" value="FNR_like_3"/>
    <property type="match status" value="1"/>
</dbReference>
<dbReference type="InterPro" id="IPR050415">
    <property type="entry name" value="MRET"/>
</dbReference>
<feature type="domain" description="FAD-binding FR-type" evidence="14">
    <location>
        <begin position="226"/>
        <end position="327"/>
    </location>
</feature>
<keyword evidence="12 13" id="KW-0472">Membrane</keyword>
<evidence type="ECO:0000256" key="1">
    <source>
        <dbReference type="ARBA" id="ARBA00001974"/>
    </source>
</evidence>
<dbReference type="RefSeq" id="WP_179906315.1">
    <property type="nucleotide sequence ID" value="NZ_JACBXS010000021.1"/>
</dbReference>
<evidence type="ECO:0000256" key="8">
    <source>
        <dbReference type="ARBA" id="ARBA00022989"/>
    </source>
</evidence>
<feature type="transmembrane region" description="Helical" evidence="13">
    <location>
        <begin position="24"/>
        <end position="51"/>
    </location>
</feature>
<keyword evidence="4 13" id="KW-0812">Transmembrane</keyword>
<dbReference type="SUPFAM" id="SSF63380">
    <property type="entry name" value="Riboflavin synthase domain-like"/>
    <property type="match status" value="1"/>
</dbReference>
<feature type="transmembrane region" description="Helical" evidence="13">
    <location>
        <begin position="202"/>
        <end position="221"/>
    </location>
</feature>
<evidence type="ECO:0000256" key="6">
    <source>
        <dbReference type="ARBA" id="ARBA00022723"/>
    </source>
</evidence>
<dbReference type="InterPro" id="IPR013130">
    <property type="entry name" value="Fe3_Rdtase_TM_dom"/>
</dbReference>
<gene>
    <name evidence="15" type="ORF">HUK65_11035</name>
</gene>
<keyword evidence="8 13" id="KW-1133">Transmembrane helix</keyword>
<keyword evidence="11" id="KW-0411">Iron-sulfur</keyword>
<evidence type="ECO:0000256" key="10">
    <source>
        <dbReference type="ARBA" id="ARBA00023004"/>
    </source>
</evidence>
<dbReference type="GO" id="GO:0046872">
    <property type="term" value="F:metal ion binding"/>
    <property type="evidence" value="ECO:0007669"/>
    <property type="project" value="UniProtKB-KW"/>
</dbReference>
<dbReference type="InterPro" id="IPR017938">
    <property type="entry name" value="Riboflavin_synthase-like_b-brl"/>
</dbReference>
<dbReference type="InterPro" id="IPR013112">
    <property type="entry name" value="FAD-bd_8"/>
</dbReference>
<keyword evidence="16" id="KW-1185">Reference proteome</keyword>
<dbReference type="PROSITE" id="PS51384">
    <property type="entry name" value="FAD_FR"/>
    <property type="match status" value="1"/>
</dbReference>
<feature type="transmembrane region" description="Helical" evidence="13">
    <location>
        <begin position="142"/>
        <end position="162"/>
    </location>
</feature>
<dbReference type="Pfam" id="PF01794">
    <property type="entry name" value="Ferric_reduct"/>
    <property type="match status" value="1"/>
</dbReference>
<dbReference type="InterPro" id="IPR001433">
    <property type="entry name" value="OxRdtase_FAD/NAD-bd"/>
</dbReference>
<dbReference type="InterPro" id="IPR039261">
    <property type="entry name" value="FNR_nucleotide-bd"/>
</dbReference>